<name>A0A9P9BGN1_9PEZI</name>
<organism evidence="1 2">
    <name type="scientific">Microdochium trichocladiopsis</name>
    <dbReference type="NCBI Taxonomy" id="1682393"/>
    <lineage>
        <taxon>Eukaryota</taxon>
        <taxon>Fungi</taxon>
        <taxon>Dikarya</taxon>
        <taxon>Ascomycota</taxon>
        <taxon>Pezizomycotina</taxon>
        <taxon>Sordariomycetes</taxon>
        <taxon>Xylariomycetidae</taxon>
        <taxon>Xylariales</taxon>
        <taxon>Microdochiaceae</taxon>
        <taxon>Microdochium</taxon>
    </lineage>
</organism>
<evidence type="ECO:0000313" key="2">
    <source>
        <dbReference type="Proteomes" id="UP000756346"/>
    </source>
</evidence>
<reference evidence="1" key="1">
    <citation type="journal article" date="2021" name="Nat. Commun.">
        <title>Genetic determinants of endophytism in the Arabidopsis root mycobiome.</title>
        <authorList>
            <person name="Mesny F."/>
            <person name="Miyauchi S."/>
            <person name="Thiergart T."/>
            <person name="Pickel B."/>
            <person name="Atanasova L."/>
            <person name="Karlsson M."/>
            <person name="Huettel B."/>
            <person name="Barry K.W."/>
            <person name="Haridas S."/>
            <person name="Chen C."/>
            <person name="Bauer D."/>
            <person name="Andreopoulos W."/>
            <person name="Pangilinan J."/>
            <person name="LaButti K."/>
            <person name="Riley R."/>
            <person name="Lipzen A."/>
            <person name="Clum A."/>
            <person name="Drula E."/>
            <person name="Henrissat B."/>
            <person name="Kohler A."/>
            <person name="Grigoriev I.V."/>
            <person name="Martin F.M."/>
            <person name="Hacquard S."/>
        </authorList>
    </citation>
    <scope>NUCLEOTIDE SEQUENCE</scope>
    <source>
        <strain evidence="1">MPI-CAGE-CH-0230</strain>
    </source>
</reference>
<comment type="caution">
    <text evidence="1">The sequence shown here is derived from an EMBL/GenBank/DDBJ whole genome shotgun (WGS) entry which is preliminary data.</text>
</comment>
<dbReference type="RefSeq" id="XP_046005831.1">
    <property type="nucleotide sequence ID" value="XM_046159670.1"/>
</dbReference>
<keyword evidence="2" id="KW-1185">Reference proteome</keyword>
<dbReference type="EMBL" id="JAGTJQ010000012">
    <property type="protein sequence ID" value="KAH7016207.1"/>
    <property type="molecule type" value="Genomic_DNA"/>
</dbReference>
<proteinExistence type="predicted"/>
<sequence>MNGDWLINALSHPDGSGHPADEYATWVKDENALSNALQHLDGVNWEDTDLCTEKLFPCFKIFRAAIDSFLAHMMFTKVRKYIPKLRHRPGRVHCTRNFKARRLWALYATRASGPCNASNEALPSPSPLT</sequence>
<dbReference type="AlphaFoldDB" id="A0A9P9BGN1"/>
<dbReference type="OrthoDB" id="3182339at2759"/>
<dbReference type="GeneID" id="70189216"/>
<gene>
    <name evidence="1" type="ORF">B0I36DRAFT_368795</name>
</gene>
<dbReference type="Proteomes" id="UP000756346">
    <property type="component" value="Unassembled WGS sequence"/>
</dbReference>
<evidence type="ECO:0000313" key="1">
    <source>
        <dbReference type="EMBL" id="KAH7016207.1"/>
    </source>
</evidence>
<accession>A0A9P9BGN1</accession>
<protein>
    <submittedName>
        <fullName evidence="1">Uncharacterized protein</fullName>
    </submittedName>
</protein>